<name>A0A0C2IXL6_9PEZI</name>
<comment type="caution">
    <text evidence="1">The sequence shown here is derived from an EMBL/GenBank/DDBJ whole genome shotgun (WGS) entry which is preliminary data.</text>
</comment>
<evidence type="ECO:0000313" key="1">
    <source>
        <dbReference type="EMBL" id="KIH91490.1"/>
    </source>
</evidence>
<dbReference type="RefSeq" id="XP_040619500.1">
    <property type="nucleotide sequence ID" value="XM_040760114.1"/>
</dbReference>
<dbReference type="Proteomes" id="UP000031575">
    <property type="component" value="Unassembled WGS sequence"/>
</dbReference>
<accession>A0A0C2IXL6</accession>
<reference evidence="1 2" key="1">
    <citation type="journal article" date="2014" name="BMC Genomics">
        <title>Comparative genomics of the major fungal agents of human and animal Sporotrichosis: Sporothrix schenckii and Sporothrix brasiliensis.</title>
        <authorList>
            <person name="Teixeira M.M."/>
            <person name="de Almeida L.G."/>
            <person name="Kubitschek-Barreira P."/>
            <person name="Alves F.L."/>
            <person name="Kioshima E.S."/>
            <person name="Abadio A.K."/>
            <person name="Fernandes L."/>
            <person name="Derengowski L.S."/>
            <person name="Ferreira K.S."/>
            <person name="Souza R.C."/>
            <person name="Ruiz J.C."/>
            <person name="de Andrade N.C."/>
            <person name="Paes H.C."/>
            <person name="Nicola A.M."/>
            <person name="Albuquerque P."/>
            <person name="Gerber A.L."/>
            <person name="Martins V.P."/>
            <person name="Peconick L.D."/>
            <person name="Neto A.V."/>
            <person name="Chaucanez C.B."/>
            <person name="Silva P.A."/>
            <person name="Cunha O.L."/>
            <person name="de Oliveira F.F."/>
            <person name="dos Santos T.C."/>
            <person name="Barros A.L."/>
            <person name="Soares M.A."/>
            <person name="de Oliveira L.M."/>
            <person name="Marini M.M."/>
            <person name="Villalobos-Duno H."/>
            <person name="Cunha M.M."/>
            <person name="de Hoog S."/>
            <person name="da Silveira J.F."/>
            <person name="Henrissat B."/>
            <person name="Nino-Vega G.A."/>
            <person name="Cisalpino P.S."/>
            <person name="Mora-Montes H.M."/>
            <person name="Almeida S.R."/>
            <person name="Stajich J.E."/>
            <person name="Lopes-Bezerra L.M."/>
            <person name="Vasconcelos A.T."/>
            <person name="Felipe M.S."/>
        </authorList>
    </citation>
    <scope>NUCLEOTIDE SEQUENCE [LARGE SCALE GENOMIC DNA]</scope>
    <source>
        <strain evidence="1 2">5110</strain>
    </source>
</reference>
<protein>
    <submittedName>
        <fullName evidence="1">Uncharacterized protein</fullName>
    </submittedName>
</protein>
<proteinExistence type="predicted"/>
<organism evidence="1 2">
    <name type="scientific">Sporothrix brasiliensis 5110</name>
    <dbReference type="NCBI Taxonomy" id="1398154"/>
    <lineage>
        <taxon>Eukaryota</taxon>
        <taxon>Fungi</taxon>
        <taxon>Dikarya</taxon>
        <taxon>Ascomycota</taxon>
        <taxon>Pezizomycotina</taxon>
        <taxon>Sordariomycetes</taxon>
        <taxon>Sordariomycetidae</taxon>
        <taxon>Ophiostomatales</taxon>
        <taxon>Ophiostomataceae</taxon>
        <taxon>Sporothrix</taxon>
    </lineage>
</organism>
<dbReference type="EMBL" id="AWTV01000007">
    <property type="protein sequence ID" value="KIH91490.1"/>
    <property type="molecule type" value="Genomic_DNA"/>
</dbReference>
<sequence length="397" mass="44477">MTLRDALVRHKPFVECKSRDTKNSKGVKWPRPSIRVWDQFTMATLNESYGHILDQPLPDEYTNKLPPTSSLNNLAVENDDGPKTLLAWNDDTVLPLVKWSKQTMGLHTGMAIRHSYSDASGEKVAKIPRNDCKKTVIDHIIGLGNAGKDTLVVGLGRTSSKWRASTLFGNLNPSVEERRWPLRQLANLCRASETRYGYIQTDDELVVCCFGSRGTQVQRGETRYTDTTWTDWTVAFMPVPWNTELSKGARHDVMTTELALWWLCMLSLSDGHRALVDTEDIVPINAWDIVWLDEDRGWIRRHRYSAVEEPTDAPPPPPYETPEVDNAAVFAAQVGINGESHFALDSLDEFFNFGPVAVGQEAVPAGEVVQPNGGYDGTLINVDVDVDEQVRQDNDLA</sequence>
<dbReference type="OrthoDB" id="4367324at2759"/>
<dbReference type="AlphaFoldDB" id="A0A0C2IXL6"/>
<gene>
    <name evidence="1" type="ORF">SPBR_01804</name>
</gene>
<evidence type="ECO:0000313" key="2">
    <source>
        <dbReference type="Proteomes" id="UP000031575"/>
    </source>
</evidence>
<dbReference type="GeneID" id="63675035"/>
<dbReference type="VEuPathDB" id="FungiDB:SPBR_01804"/>
<keyword evidence="2" id="KW-1185">Reference proteome</keyword>
<dbReference type="HOGENOM" id="CLU_048616_0_0_1"/>